<protein>
    <submittedName>
        <fullName evidence="1">Uncharacterized protein</fullName>
    </submittedName>
</protein>
<reference evidence="1 2" key="1">
    <citation type="submission" date="2013-11" db="EMBL/GenBank/DDBJ databases">
        <title>Genome sequencing of Stegodyphus mimosarum.</title>
        <authorList>
            <person name="Bechsgaard J."/>
        </authorList>
    </citation>
    <scope>NUCLEOTIDE SEQUENCE [LARGE SCALE GENOMIC DNA]</scope>
</reference>
<sequence>MFAKGLSAPQHSMYLLIFVDSRVRKLLLKSTSPSKGARDSVFC</sequence>
<dbReference type="AlphaFoldDB" id="A0A087UL14"/>
<proteinExistence type="predicted"/>
<gene>
    <name evidence="1" type="ORF">X975_25553</name>
</gene>
<evidence type="ECO:0000313" key="1">
    <source>
        <dbReference type="EMBL" id="KFM78053.1"/>
    </source>
</evidence>
<name>A0A087UL14_STEMI</name>
<dbReference type="Proteomes" id="UP000054359">
    <property type="component" value="Unassembled WGS sequence"/>
</dbReference>
<organism evidence="1 2">
    <name type="scientific">Stegodyphus mimosarum</name>
    <name type="common">African social velvet spider</name>
    <dbReference type="NCBI Taxonomy" id="407821"/>
    <lineage>
        <taxon>Eukaryota</taxon>
        <taxon>Metazoa</taxon>
        <taxon>Ecdysozoa</taxon>
        <taxon>Arthropoda</taxon>
        <taxon>Chelicerata</taxon>
        <taxon>Arachnida</taxon>
        <taxon>Araneae</taxon>
        <taxon>Araneomorphae</taxon>
        <taxon>Entelegynae</taxon>
        <taxon>Eresoidea</taxon>
        <taxon>Eresidae</taxon>
        <taxon>Stegodyphus</taxon>
    </lineage>
</organism>
<accession>A0A087UL14</accession>
<dbReference type="EMBL" id="KK120333">
    <property type="protein sequence ID" value="KFM78053.1"/>
    <property type="molecule type" value="Genomic_DNA"/>
</dbReference>
<keyword evidence="2" id="KW-1185">Reference proteome</keyword>
<feature type="non-terminal residue" evidence="1">
    <location>
        <position position="43"/>
    </location>
</feature>
<evidence type="ECO:0000313" key="2">
    <source>
        <dbReference type="Proteomes" id="UP000054359"/>
    </source>
</evidence>